<gene>
    <name evidence="3" type="ORF">FCALED_LOCUS309</name>
</gene>
<sequence length="82" mass="9148">MENLYALMLFGNWIIQYDLGATALTASFGSSSGHYRQVVDILEQAGFHRIQYSVFRGTSPNLAPHIMDMTNYVRGGLLPNIP</sequence>
<dbReference type="InterPro" id="IPR019199">
    <property type="entry name" value="Virulence_VapD/CRISPR_Cas2"/>
</dbReference>
<dbReference type="GO" id="GO:0016787">
    <property type="term" value="F:hydrolase activity"/>
    <property type="evidence" value="ECO:0007669"/>
    <property type="project" value="UniProtKB-KW"/>
</dbReference>
<dbReference type="GO" id="GO:0004518">
    <property type="term" value="F:nuclease activity"/>
    <property type="evidence" value="ECO:0007669"/>
    <property type="project" value="UniProtKB-KW"/>
</dbReference>
<dbReference type="Proteomes" id="UP000789570">
    <property type="component" value="Unassembled WGS sequence"/>
</dbReference>
<dbReference type="EMBL" id="CAJVPQ010000028">
    <property type="protein sequence ID" value="CAG8438281.1"/>
    <property type="molecule type" value="Genomic_DNA"/>
</dbReference>
<name>A0A9N8V5J8_9GLOM</name>
<evidence type="ECO:0000313" key="4">
    <source>
        <dbReference type="Proteomes" id="UP000789570"/>
    </source>
</evidence>
<keyword evidence="2" id="KW-0378">Hydrolase</keyword>
<evidence type="ECO:0000256" key="2">
    <source>
        <dbReference type="ARBA" id="ARBA00022801"/>
    </source>
</evidence>
<keyword evidence="1" id="KW-0540">Nuclease</keyword>
<reference evidence="3" key="1">
    <citation type="submission" date="2021-06" db="EMBL/GenBank/DDBJ databases">
        <authorList>
            <person name="Kallberg Y."/>
            <person name="Tangrot J."/>
            <person name="Rosling A."/>
        </authorList>
    </citation>
    <scope>NUCLEOTIDE SEQUENCE</scope>
    <source>
        <strain evidence="3">UK204</strain>
    </source>
</reference>
<organism evidence="3 4">
    <name type="scientific">Funneliformis caledonium</name>
    <dbReference type="NCBI Taxonomy" id="1117310"/>
    <lineage>
        <taxon>Eukaryota</taxon>
        <taxon>Fungi</taxon>
        <taxon>Fungi incertae sedis</taxon>
        <taxon>Mucoromycota</taxon>
        <taxon>Glomeromycotina</taxon>
        <taxon>Glomeromycetes</taxon>
        <taxon>Glomerales</taxon>
        <taxon>Glomeraceae</taxon>
        <taxon>Funneliformis</taxon>
    </lineage>
</organism>
<keyword evidence="4" id="KW-1185">Reference proteome</keyword>
<dbReference type="AlphaFoldDB" id="A0A9N8V5J8"/>
<evidence type="ECO:0000313" key="3">
    <source>
        <dbReference type="EMBL" id="CAG8438281.1"/>
    </source>
</evidence>
<dbReference type="Pfam" id="PF09827">
    <property type="entry name" value="CRISPR_Cas2"/>
    <property type="match status" value="1"/>
</dbReference>
<accession>A0A9N8V5J8</accession>
<protein>
    <submittedName>
        <fullName evidence="3">8029_t:CDS:1</fullName>
    </submittedName>
</protein>
<dbReference type="Gene3D" id="3.30.70.240">
    <property type="match status" value="1"/>
</dbReference>
<comment type="caution">
    <text evidence="3">The sequence shown here is derived from an EMBL/GenBank/DDBJ whole genome shotgun (WGS) entry which is preliminary data.</text>
</comment>
<evidence type="ECO:0000256" key="1">
    <source>
        <dbReference type="ARBA" id="ARBA00022722"/>
    </source>
</evidence>
<proteinExistence type="predicted"/>
<dbReference type="OrthoDB" id="2384185at2759"/>
<dbReference type="SUPFAM" id="SSF143430">
    <property type="entry name" value="TTP0101/SSO1404-like"/>
    <property type="match status" value="1"/>
</dbReference>